<protein>
    <submittedName>
        <fullName evidence="1">Uncharacterized protein</fullName>
    </submittedName>
</protein>
<sequence length="138" mass="14604">MSFPNHLDANSYEGEIDGISVRWKPQAITRLHDNSRSLGVDRAALKAATEHVAHACAKPLSKTGVKNTIAIVATGLTLPDKSHCTCTLLPGQVNAHIYVNLDEGLVALDDMKVLGEGVAKAGQSAPDPTLSTGKYTFP</sequence>
<organism evidence="1 2">
    <name type="scientific">Helicocarpus griseus UAMH5409</name>
    <dbReference type="NCBI Taxonomy" id="1447875"/>
    <lineage>
        <taxon>Eukaryota</taxon>
        <taxon>Fungi</taxon>
        <taxon>Dikarya</taxon>
        <taxon>Ascomycota</taxon>
        <taxon>Pezizomycotina</taxon>
        <taxon>Eurotiomycetes</taxon>
        <taxon>Eurotiomycetidae</taxon>
        <taxon>Onygenales</taxon>
        <taxon>Ajellomycetaceae</taxon>
        <taxon>Helicocarpus</taxon>
    </lineage>
</organism>
<keyword evidence="2" id="KW-1185">Reference proteome</keyword>
<dbReference type="AlphaFoldDB" id="A0A2B7WJQ5"/>
<dbReference type="Proteomes" id="UP000223968">
    <property type="component" value="Unassembled WGS sequence"/>
</dbReference>
<dbReference type="EMBL" id="PDNB01000200">
    <property type="protein sequence ID" value="PGG99603.1"/>
    <property type="molecule type" value="Genomic_DNA"/>
</dbReference>
<name>A0A2B7WJQ5_9EURO</name>
<evidence type="ECO:0000313" key="1">
    <source>
        <dbReference type="EMBL" id="PGG99603.1"/>
    </source>
</evidence>
<dbReference type="OrthoDB" id="4203841at2759"/>
<gene>
    <name evidence="1" type="ORF">AJ79_08463</name>
</gene>
<reference evidence="1 2" key="1">
    <citation type="submission" date="2017-10" db="EMBL/GenBank/DDBJ databases">
        <title>Comparative genomics in systemic dimorphic fungi from Ajellomycetaceae.</title>
        <authorList>
            <person name="Munoz J.F."/>
            <person name="Mcewen J.G."/>
            <person name="Clay O.K."/>
            <person name="Cuomo C.A."/>
        </authorList>
    </citation>
    <scope>NUCLEOTIDE SEQUENCE [LARGE SCALE GENOMIC DNA]</scope>
    <source>
        <strain evidence="1 2">UAMH5409</strain>
    </source>
</reference>
<evidence type="ECO:0000313" key="2">
    <source>
        <dbReference type="Proteomes" id="UP000223968"/>
    </source>
</evidence>
<comment type="caution">
    <text evidence="1">The sequence shown here is derived from an EMBL/GenBank/DDBJ whole genome shotgun (WGS) entry which is preliminary data.</text>
</comment>
<accession>A0A2B7WJQ5</accession>
<proteinExistence type="predicted"/>